<evidence type="ECO:0000313" key="2">
    <source>
        <dbReference type="Proteomes" id="UP000250078"/>
    </source>
</evidence>
<accession>A0ACC8EMX5</accession>
<keyword evidence="2" id="KW-1185">Reference proteome</keyword>
<dbReference type="EMBL" id="KV748257">
    <property type="protein sequence ID" value="OCK87658.1"/>
    <property type="molecule type" value="Genomic_DNA"/>
</dbReference>
<reference evidence="1 2" key="1">
    <citation type="journal article" date="2016" name="Nat. Commun.">
        <title>Ectomycorrhizal ecology is imprinted in the genome of the dominant symbiotic fungus Cenococcum geophilum.</title>
        <authorList>
            <consortium name="DOE Joint Genome Institute"/>
            <person name="Peter M."/>
            <person name="Kohler A."/>
            <person name="Ohm R.A."/>
            <person name="Kuo A."/>
            <person name="Krutzmann J."/>
            <person name="Morin E."/>
            <person name="Arend M."/>
            <person name="Barry K.W."/>
            <person name="Binder M."/>
            <person name="Choi C."/>
            <person name="Clum A."/>
            <person name="Copeland A."/>
            <person name="Grisel N."/>
            <person name="Haridas S."/>
            <person name="Kipfer T."/>
            <person name="LaButti K."/>
            <person name="Lindquist E."/>
            <person name="Lipzen A."/>
            <person name="Maire R."/>
            <person name="Meier B."/>
            <person name="Mihaltcheva S."/>
            <person name="Molinier V."/>
            <person name="Murat C."/>
            <person name="Poggeler S."/>
            <person name="Quandt C.A."/>
            <person name="Sperisen C."/>
            <person name="Tritt A."/>
            <person name="Tisserant E."/>
            <person name="Crous P.W."/>
            <person name="Henrissat B."/>
            <person name="Nehls U."/>
            <person name="Egli S."/>
            <person name="Spatafora J.W."/>
            <person name="Grigoriev I.V."/>
            <person name="Martin F.M."/>
        </authorList>
    </citation>
    <scope>NUCLEOTIDE SEQUENCE [LARGE SCALE GENOMIC DNA]</scope>
    <source>
        <strain evidence="1 2">1.58</strain>
    </source>
</reference>
<gene>
    <name evidence="1" type="ORF">K441DRAFT_349332</name>
</gene>
<dbReference type="Proteomes" id="UP000250078">
    <property type="component" value="Unassembled WGS sequence"/>
</dbReference>
<name>A0ACC8EMX5_9PEZI</name>
<evidence type="ECO:0000313" key="1">
    <source>
        <dbReference type="EMBL" id="OCK87658.1"/>
    </source>
</evidence>
<organism evidence="1 2">
    <name type="scientific">Cenococcum geophilum 1.58</name>
    <dbReference type="NCBI Taxonomy" id="794803"/>
    <lineage>
        <taxon>Eukaryota</taxon>
        <taxon>Fungi</taxon>
        <taxon>Dikarya</taxon>
        <taxon>Ascomycota</taxon>
        <taxon>Pezizomycotina</taxon>
        <taxon>Dothideomycetes</taxon>
        <taxon>Pleosporomycetidae</taxon>
        <taxon>Gloniales</taxon>
        <taxon>Gloniaceae</taxon>
        <taxon>Cenococcum</taxon>
    </lineage>
</organism>
<sequence>MLTELGKLCGSSFLNDELRKHIRARLTSAWKQLSRALKVGNSTFECGIESAVNVFEHLIKRTFGTSAIMLDERVKIYGVNSDAKRRFDCNGIILSKYDCYFQYPDILGHVRLQLHIVTEMELKSEYEGVVR</sequence>
<proteinExistence type="predicted"/>
<protein>
    <submittedName>
        <fullName evidence="1">Uncharacterized protein</fullName>
    </submittedName>
</protein>